<evidence type="ECO:0000256" key="5">
    <source>
        <dbReference type="RuleBase" id="RU362076"/>
    </source>
</evidence>
<evidence type="ECO:0000256" key="1">
    <source>
        <dbReference type="ARBA" id="ARBA00010577"/>
    </source>
</evidence>
<dbReference type="InterPro" id="IPR005648">
    <property type="entry name" value="FlgD"/>
</dbReference>
<dbReference type="KEGG" id="psin:CAK95_15350"/>
<dbReference type="InterPro" id="IPR025963">
    <property type="entry name" value="FLgD_Tudor"/>
</dbReference>
<gene>
    <name evidence="6" type="ORF">CAK95_15350</name>
</gene>
<keyword evidence="6" id="KW-0969">Cilium</keyword>
<sequence length="241" mass="25530">MATTSGIGNNVTTTINDSLKSTATTSLADNFTTFLQLLTTQLKNQNPLDPLDTNQFTQQLVQFAQVEQQLKGNDQLASLVTLQQSAQSTQALGFVGHIVALDGETSRLENGSAGWSFNSSKPATATINILNSVGATVYSGTFSLNAGVQNFVWDGRNTSGVMQPDGDYKMSITAKDATGQTVAVATEVQGVVDSVDVSKTPPVLNVAGKDYTLDKIKRVVRYVAPTPEPEPETPETEAPAS</sequence>
<keyword evidence="7" id="KW-1185">Reference proteome</keyword>
<keyword evidence="6" id="KW-0282">Flagellum</keyword>
<dbReference type="OrthoDB" id="9785233at2"/>
<dbReference type="Proteomes" id="UP000194137">
    <property type="component" value="Chromosome"/>
</dbReference>
<evidence type="ECO:0000256" key="2">
    <source>
        <dbReference type="ARBA" id="ARBA00016013"/>
    </source>
</evidence>
<evidence type="ECO:0000313" key="7">
    <source>
        <dbReference type="Proteomes" id="UP000194137"/>
    </source>
</evidence>
<protein>
    <recommendedName>
        <fullName evidence="2 5">Basal-body rod modification protein FlgD</fullName>
    </recommendedName>
</protein>
<dbReference type="InterPro" id="IPR025965">
    <property type="entry name" value="FlgD/Vpr_Ig-like"/>
</dbReference>
<dbReference type="Pfam" id="PF03963">
    <property type="entry name" value="FlgD"/>
    <property type="match status" value="1"/>
</dbReference>
<name>A0A1W6ZU58_9HYPH</name>
<dbReference type="Gene3D" id="2.30.30.910">
    <property type="match status" value="1"/>
</dbReference>
<evidence type="ECO:0000256" key="3">
    <source>
        <dbReference type="ARBA" id="ARBA00022795"/>
    </source>
</evidence>
<comment type="similarity">
    <text evidence="1 5">Belongs to the FlgD family.</text>
</comment>
<organism evidence="6 7">
    <name type="scientific">Pseudorhodoplanes sinuspersici</name>
    <dbReference type="NCBI Taxonomy" id="1235591"/>
    <lineage>
        <taxon>Bacteria</taxon>
        <taxon>Pseudomonadati</taxon>
        <taxon>Pseudomonadota</taxon>
        <taxon>Alphaproteobacteria</taxon>
        <taxon>Hyphomicrobiales</taxon>
        <taxon>Pseudorhodoplanes</taxon>
    </lineage>
</organism>
<comment type="function">
    <text evidence="4 5">Required for flagellar hook formation. May act as a scaffolding protein.</text>
</comment>
<proteinExistence type="inferred from homology"/>
<dbReference type="STRING" id="1235591.CAK95_15350"/>
<evidence type="ECO:0000313" key="6">
    <source>
        <dbReference type="EMBL" id="ARQ00295.1"/>
    </source>
</evidence>
<dbReference type="AlphaFoldDB" id="A0A1W6ZU58"/>
<dbReference type="RefSeq" id="WP_086088691.1">
    <property type="nucleotide sequence ID" value="NZ_CP021112.1"/>
</dbReference>
<dbReference type="Gene3D" id="2.60.40.4070">
    <property type="match status" value="1"/>
</dbReference>
<keyword evidence="3 5" id="KW-1005">Bacterial flagellum biogenesis</keyword>
<dbReference type="Pfam" id="PF13860">
    <property type="entry name" value="FlgD_ig"/>
    <property type="match status" value="1"/>
</dbReference>
<dbReference type="EMBL" id="CP021112">
    <property type="protein sequence ID" value="ARQ00295.1"/>
    <property type="molecule type" value="Genomic_DNA"/>
</dbReference>
<keyword evidence="6" id="KW-0966">Cell projection</keyword>
<evidence type="ECO:0000256" key="4">
    <source>
        <dbReference type="ARBA" id="ARBA00024746"/>
    </source>
</evidence>
<accession>A0A1W6ZU58</accession>
<dbReference type="Pfam" id="PF13861">
    <property type="entry name" value="FLgD_tudor"/>
    <property type="match status" value="1"/>
</dbReference>
<dbReference type="GO" id="GO:0044781">
    <property type="term" value="P:bacterial-type flagellum organization"/>
    <property type="evidence" value="ECO:0007669"/>
    <property type="project" value="UniProtKB-UniRule"/>
</dbReference>
<reference evidence="6" key="1">
    <citation type="submission" date="2017-05" db="EMBL/GenBank/DDBJ databases">
        <title>Full genome sequence of Pseudorhodoplanes sinuspersici.</title>
        <authorList>
            <person name="Dastgheib S.M.M."/>
            <person name="Shavandi M."/>
            <person name="Tirandaz H."/>
        </authorList>
    </citation>
    <scope>NUCLEOTIDE SEQUENCE [LARGE SCALE GENOMIC DNA]</scope>
    <source>
        <strain evidence="6">RIPI110</strain>
    </source>
</reference>